<dbReference type="InterPro" id="IPR017441">
    <property type="entry name" value="Protein_kinase_ATP_BS"/>
</dbReference>
<evidence type="ECO:0000256" key="7">
    <source>
        <dbReference type="RuleBase" id="RU000304"/>
    </source>
</evidence>
<dbReference type="PROSITE" id="PS00108">
    <property type="entry name" value="PROTEIN_KINASE_ST"/>
    <property type="match status" value="1"/>
</dbReference>
<evidence type="ECO:0000313" key="9">
    <source>
        <dbReference type="EMBL" id="CUG02075.1"/>
    </source>
</evidence>
<keyword evidence="1 7" id="KW-0723">Serine/threonine-protein kinase</keyword>
<dbReference type="Pfam" id="PF00069">
    <property type="entry name" value="Pkinase"/>
    <property type="match status" value="1"/>
</dbReference>
<dbReference type="VEuPathDB" id="TriTrypDB:BSAL_69555"/>
<comment type="similarity">
    <text evidence="7">Belongs to the protein kinase superfamily.</text>
</comment>
<evidence type="ECO:0000256" key="4">
    <source>
        <dbReference type="ARBA" id="ARBA00022777"/>
    </source>
</evidence>
<dbReference type="PANTHER" id="PTHR11584">
    <property type="entry name" value="SERINE/THREONINE PROTEIN KINASE"/>
    <property type="match status" value="1"/>
</dbReference>
<evidence type="ECO:0000313" key="10">
    <source>
        <dbReference type="Proteomes" id="UP000051952"/>
    </source>
</evidence>
<dbReference type="PROSITE" id="PS00107">
    <property type="entry name" value="PROTEIN_KINASE_ATP"/>
    <property type="match status" value="1"/>
</dbReference>
<proteinExistence type="inferred from homology"/>
<name>A0A0S4IRG0_BODSA</name>
<dbReference type="Gene3D" id="1.10.510.10">
    <property type="entry name" value="Transferase(Phosphotransferase) domain 1"/>
    <property type="match status" value="1"/>
</dbReference>
<evidence type="ECO:0000256" key="6">
    <source>
        <dbReference type="PROSITE-ProRule" id="PRU10141"/>
    </source>
</evidence>
<dbReference type="GO" id="GO:0005524">
    <property type="term" value="F:ATP binding"/>
    <property type="evidence" value="ECO:0007669"/>
    <property type="project" value="UniProtKB-UniRule"/>
</dbReference>
<evidence type="ECO:0000256" key="5">
    <source>
        <dbReference type="ARBA" id="ARBA00022840"/>
    </source>
</evidence>
<dbReference type="SMART" id="SM00220">
    <property type="entry name" value="S_TKc"/>
    <property type="match status" value="1"/>
</dbReference>
<dbReference type="PROSITE" id="PS50011">
    <property type="entry name" value="PROTEIN_KINASE_DOM"/>
    <property type="match status" value="1"/>
</dbReference>
<evidence type="ECO:0000259" key="8">
    <source>
        <dbReference type="PROSITE" id="PS50011"/>
    </source>
</evidence>
<dbReference type="CDD" id="cd06606">
    <property type="entry name" value="STKc_MAPKKK"/>
    <property type="match status" value="1"/>
</dbReference>
<accession>A0A0S4IRG0</accession>
<evidence type="ECO:0000256" key="3">
    <source>
        <dbReference type="ARBA" id="ARBA00022741"/>
    </source>
</evidence>
<keyword evidence="3 6" id="KW-0547">Nucleotide-binding</keyword>
<keyword evidence="2" id="KW-0808">Transferase</keyword>
<dbReference type="PANTHER" id="PTHR11584:SF369">
    <property type="entry name" value="MITOGEN-ACTIVATED PROTEIN KINASE KINASE KINASE 19-RELATED"/>
    <property type="match status" value="1"/>
</dbReference>
<keyword evidence="4 9" id="KW-0418">Kinase</keyword>
<gene>
    <name evidence="9" type="ORF">BSAL_69555</name>
</gene>
<sequence>MATSTADYHRVVLGKKLGSGSFGTVYVGLLPNGRFVAVKMLELEEPSTSSSTNVEVDIHRRLTHPNIIRYLHSYEDMERKSLLVFLEFVTGGSVTSLMQTLPGGKLPINVARQYSRHMFEGLEYLHRNQVAHRDIKGDNLLISMDAGLAKLADFDQAKSLGACSCKLPTAKTLAGTPYFIAPEVITNDTGYDPFKADVWSAGCTVAEMITGRLPWTASSNVMQIMNKIAMSNGWPDAIPRDAHSLGCEEAVGFLDLCFRRDANVRPSASELLLHPFLAHF</sequence>
<feature type="binding site" evidence="6">
    <location>
        <position position="39"/>
    </location>
    <ligand>
        <name>ATP</name>
        <dbReference type="ChEBI" id="CHEBI:30616"/>
    </ligand>
</feature>
<dbReference type="Proteomes" id="UP000051952">
    <property type="component" value="Unassembled WGS sequence"/>
</dbReference>
<dbReference type="InterPro" id="IPR011009">
    <property type="entry name" value="Kinase-like_dom_sf"/>
</dbReference>
<dbReference type="OMA" id="ERWSCSQ"/>
<dbReference type="GO" id="GO:0004674">
    <property type="term" value="F:protein serine/threonine kinase activity"/>
    <property type="evidence" value="ECO:0007669"/>
    <property type="project" value="UniProtKB-KW"/>
</dbReference>
<dbReference type="OrthoDB" id="266718at2759"/>
<protein>
    <submittedName>
        <fullName evidence="9">Mitogen-activated protein kinase, putative</fullName>
    </submittedName>
</protein>
<feature type="domain" description="Protein kinase" evidence="8">
    <location>
        <begin position="11"/>
        <end position="277"/>
    </location>
</feature>
<dbReference type="SUPFAM" id="SSF56112">
    <property type="entry name" value="Protein kinase-like (PK-like)"/>
    <property type="match status" value="1"/>
</dbReference>
<organism evidence="9 10">
    <name type="scientific">Bodo saltans</name>
    <name type="common">Flagellated protozoan</name>
    <dbReference type="NCBI Taxonomy" id="75058"/>
    <lineage>
        <taxon>Eukaryota</taxon>
        <taxon>Discoba</taxon>
        <taxon>Euglenozoa</taxon>
        <taxon>Kinetoplastea</taxon>
        <taxon>Metakinetoplastina</taxon>
        <taxon>Eubodonida</taxon>
        <taxon>Bodonidae</taxon>
        <taxon>Bodo</taxon>
    </lineage>
</organism>
<evidence type="ECO:0000256" key="1">
    <source>
        <dbReference type="ARBA" id="ARBA00022527"/>
    </source>
</evidence>
<keyword evidence="10" id="KW-1185">Reference proteome</keyword>
<dbReference type="AlphaFoldDB" id="A0A0S4IRG0"/>
<evidence type="ECO:0000256" key="2">
    <source>
        <dbReference type="ARBA" id="ARBA00022679"/>
    </source>
</evidence>
<keyword evidence="5 6" id="KW-0067">ATP-binding</keyword>
<dbReference type="EMBL" id="CYKH01000495">
    <property type="protein sequence ID" value="CUG02075.1"/>
    <property type="molecule type" value="Genomic_DNA"/>
</dbReference>
<reference evidence="10" key="1">
    <citation type="submission" date="2015-09" db="EMBL/GenBank/DDBJ databases">
        <authorList>
            <consortium name="Pathogen Informatics"/>
        </authorList>
    </citation>
    <scope>NUCLEOTIDE SEQUENCE [LARGE SCALE GENOMIC DNA]</scope>
    <source>
        <strain evidence="10">Lake Konstanz</strain>
    </source>
</reference>
<dbReference type="PIRSF" id="PIRSF000654">
    <property type="entry name" value="Integrin-linked_kinase"/>
    <property type="match status" value="1"/>
</dbReference>
<dbReference type="InterPro" id="IPR000719">
    <property type="entry name" value="Prot_kinase_dom"/>
</dbReference>
<dbReference type="InterPro" id="IPR008271">
    <property type="entry name" value="Ser/Thr_kinase_AS"/>
</dbReference>